<dbReference type="CDD" id="cd16692">
    <property type="entry name" value="mRING-H2-C3H3C2_WDR59"/>
    <property type="match status" value="1"/>
</dbReference>
<keyword evidence="5" id="KW-0812">Transmembrane</keyword>
<dbReference type="InterPro" id="IPR049566">
    <property type="entry name" value="WDR59_RTC1-like_RING_Znf"/>
</dbReference>
<dbReference type="SMART" id="SM00320">
    <property type="entry name" value="WD40"/>
    <property type="match status" value="4"/>
</dbReference>
<keyword evidence="2" id="KW-0677">Repeat</keyword>
<dbReference type="InterPro" id="IPR015943">
    <property type="entry name" value="WD40/YVTN_repeat-like_dom_sf"/>
</dbReference>
<feature type="region of interest" description="Disordered" evidence="4">
    <location>
        <begin position="339"/>
        <end position="359"/>
    </location>
</feature>
<dbReference type="Pfam" id="PF00400">
    <property type="entry name" value="WD40"/>
    <property type="match status" value="2"/>
</dbReference>
<feature type="repeat" description="WD" evidence="3">
    <location>
        <begin position="177"/>
        <end position="219"/>
    </location>
</feature>
<dbReference type="InterPro" id="IPR049567">
    <property type="entry name" value="WDR59-like"/>
</dbReference>
<evidence type="ECO:0000313" key="8">
    <source>
        <dbReference type="Proteomes" id="UP000014500"/>
    </source>
</evidence>
<dbReference type="HOGENOM" id="CLU_009370_0_0_1"/>
<dbReference type="InterPro" id="IPR036322">
    <property type="entry name" value="WD40_repeat_dom_sf"/>
</dbReference>
<dbReference type="PROSITE" id="PS50082">
    <property type="entry name" value="WD_REPEATS_2"/>
    <property type="match status" value="2"/>
</dbReference>
<dbReference type="GO" id="GO:0035859">
    <property type="term" value="C:Seh1-associated complex"/>
    <property type="evidence" value="ECO:0007669"/>
    <property type="project" value="TreeGrafter"/>
</dbReference>
<dbReference type="PROSITE" id="PS50294">
    <property type="entry name" value="WD_REPEATS_REGION"/>
    <property type="match status" value="1"/>
</dbReference>
<keyword evidence="1 3" id="KW-0853">WD repeat</keyword>
<name>T1J4A1_STRMM</name>
<feature type="region of interest" description="Disordered" evidence="4">
    <location>
        <begin position="616"/>
        <end position="642"/>
    </location>
</feature>
<evidence type="ECO:0000259" key="6">
    <source>
        <dbReference type="Pfam" id="PF17120"/>
    </source>
</evidence>
<evidence type="ECO:0000256" key="3">
    <source>
        <dbReference type="PROSITE-ProRule" id="PRU00221"/>
    </source>
</evidence>
<dbReference type="Proteomes" id="UP000014500">
    <property type="component" value="Unassembled WGS sequence"/>
</dbReference>
<organism evidence="7 8">
    <name type="scientific">Strigamia maritima</name>
    <name type="common">European centipede</name>
    <name type="synonym">Geophilus maritimus</name>
    <dbReference type="NCBI Taxonomy" id="126957"/>
    <lineage>
        <taxon>Eukaryota</taxon>
        <taxon>Metazoa</taxon>
        <taxon>Ecdysozoa</taxon>
        <taxon>Arthropoda</taxon>
        <taxon>Myriapoda</taxon>
        <taxon>Chilopoda</taxon>
        <taxon>Pleurostigmophora</taxon>
        <taxon>Geophilomorpha</taxon>
        <taxon>Linotaeniidae</taxon>
        <taxon>Strigamia</taxon>
    </lineage>
</organism>
<dbReference type="EMBL" id="JH431841">
    <property type="status" value="NOT_ANNOTATED_CDS"/>
    <property type="molecule type" value="Genomic_DNA"/>
</dbReference>
<accession>T1J4A1</accession>
<feature type="compositionally biased region" description="Basic and acidic residues" evidence="4">
    <location>
        <begin position="632"/>
        <end position="642"/>
    </location>
</feature>
<feature type="transmembrane region" description="Helical" evidence="5">
    <location>
        <begin position="797"/>
        <end position="816"/>
    </location>
</feature>
<evidence type="ECO:0000256" key="1">
    <source>
        <dbReference type="ARBA" id="ARBA00022574"/>
    </source>
</evidence>
<keyword evidence="5" id="KW-1133">Transmembrane helix</keyword>
<reference evidence="8" key="1">
    <citation type="submission" date="2011-05" db="EMBL/GenBank/DDBJ databases">
        <authorList>
            <person name="Richards S.R."/>
            <person name="Qu J."/>
            <person name="Jiang H."/>
            <person name="Jhangiani S.N."/>
            <person name="Agravi P."/>
            <person name="Goodspeed R."/>
            <person name="Gross S."/>
            <person name="Mandapat C."/>
            <person name="Jackson L."/>
            <person name="Mathew T."/>
            <person name="Pu L."/>
            <person name="Thornton R."/>
            <person name="Saada N."/>
            <person name="Wilczek-Boney K.B."/>
            <person name="Lee S."/>
            <person name="Kovar C."/>
            <person name="Wu Y."/>
            <person name="Scherer S.E."/>
            <person name="Worley K.C."/>
            <person name="Muzny D.M."/>
            <person name="Gibbs R."/>
        </authorList>
    </citation>
    <scope>NUCLEOTIDE SEQUENCE</scope>
    <source>
        <strain evidence="8">Brora</strain>
    </source>
</reference>
<dbReference type="GO" id="GO:0035591">
    <property type="term" value="F:signaling adaptor activity"/>
    <property type="evidence" value="ECO:0007669"/>
    <property type="project" value="TreeGrafter"/>
</dbReference>
<reference evidence="7" key="2">
    <citation type="submission" date="2015-02" db="UniProtKB">
        <authorList>
            <consortium name="EnsemblMetazoa"/>
        </authorList>
    </citation>
    <scope>IDENTIFICATION</scope>
</reference>
<protein>
    <recommendedName>
        <fullName evidence="6">WDR59/RTC1-like RING zinc finger domain-containing protein</fullName>
    </recommendedName>
</protein>
<dbReference type="PROSITE" id="PS00678">
    <property type="entry name" value="WD_REPEATS_1"/>
    <property type="match status" value="1"/>
</dbReference>
<evidence type="ECO:0000256" key="2">
    <source>
        <dbReference type="ARBA" id="ARBA00022737"/>
    </source>
</evidence>
<dbReference type="InterPro" id="IPR001680">
    <property type="entry name" value="WD40_rpt"/>
</dbReference>
<evidence type="ECO:0000313" key="7">
    <source>
        <dbReference type="EnsemblMetazoa" id="SMAR008432-PA"/>
    </source>
</evidence>
<dbReference type="PANTHER" id="PTHR46170:SF1">
    <property type="entry name" value="GATOR COMPLEX PROTEIN WDR59"/>
    <property type="match status" value="1"/>
</dbReference>
<keyword evidence="8" id="KW-1185">Reference proteome</keyword>
<evidence type="ECO:0000256" key="4">
    <source>
        <dbReference type="SAM" id="MobiDB-lite"/>
    </source>
</evidence>
<dbReference type="EnsemblMetazoa" id="SMAR008432-RA">
    <property type="protein sequence ID" value="SMAR008432-PA"/>
    <property type="gene ID" value="SMAR008432"/>
</dbReference>
<keyword evidence="5" id="KW-0472">Membrane</keyword>
<dbReference type="GO" id="GO:1904263">
    <property type="term" value="P:positive regulation of TORC1 signaling"/>
    <property type="evidence" value="ECO:0007669"/>
    <property type="project" value="TreeGrafter"/>
</dbReference>
<dbReference type="OMA" id="HRRETCL"/>
<dbReference type="eggNOG" id="KOG0309">
    <property type="taxonomic scope" value="Eukaryota"/>
</dbReference>
<dbReference type="Gene3D" id="2.130.10.10">
    <property type="entry name" value="YVTN repeat-like/Quinoprotein amine dehydrogenase"/>
    <property type="match status" value="2"/>
</dbReference>
<dbReference type="PANTHER" id="PTHR46170">
    <property type="entry name" value="GATOR COMPLEX PROTEIN WDR59"/>
    <property type="match status" value="1"/>
</dbReference>
<dbReference type="InterPro" id="IPR039456">
    <property type="entry name" value="WDR59_mRING-H2-C3H3C2"/>
</dbReference>
<dbReference type="InterPro" id="IPR019775">
    <property type="entry name" value="WD40_repeat_CS"/>
</dbReference>
<dbReference type="AlphaFoldDB" id="T1J4A1"/>
<evidence type="ECO:0000256" key="5">
    <source>
        <dbReference type="SAM" id="Phobius"/>
    </source>
</evidence>
<dbReference type="SUPFAM" id="SSF50978">
    <property type="entry name" value="WD40 repeat-like"/>
    <property type="match status" value="1"/>
</dbReference>
<dbReference type="Pfam" id="PF17120">
    <property type="entry name" value="zf-RING_16"/>
    <property type="match status" value="1"/>
</dbReference>
<feature type="repeat" description="WD" evidence="3">
    <location>
        <begin position="81"/>
        <end position="116"/>
    </location>
</feature>
<dbReference type="STRING" id="126957.T1J4A1"/>
<dbReference type="GO" id="GO:0005774">
    <property type="term" value="C:vacuolar membrane"/>
    <property type="evidence" value="ECO:0007669"/>
    <property type="project" value="TreeGrafter"/>
</dbReference>
<sequence>MDVDCSGELALLAGRRYLALIKLNKRQETVKVVTRQSKWEVGTAEWNPHMSHQTLFAIACNQKAELIAWQNQDQLTTVQSLRAHTRIIGDLNWSPFEPNLLATCSVDNYTFIWDIRDCRRPALSLFSIGKNIFLINIRTGASKVRWNRVSSNLLATSNEGDVRIWDHRKNSGPLLYLAAHTKRILGLDWNPSHECQLATCSQECTVKFWDISNPRNVENINTINSAFPVWRAQYTPFGQGLITVVLPQLRRGENGIFLWNLNNLASPIHTFVGHTDVVLNFAWRKQRDVAIVILDREYQLVSWSKDHHLRVWKMDSQLQKMSGCDMEITDTSDLDVGLSDPIDTLEGGNGKNPASAERSLGGASLAAAKSVDEKSDFASSTSLPRTLQQEFSLVNINIPNVTIDEMDAIKRSCNISAVNGRHIVKLQMSFPSSYPLNSAPTFQFCKGTTVDTTFKTDLLAVCWFCVCFGTCALRTTSQHHVKRNRTCLEPCLRQLKLTLDSFLMKEQSANLLDTTSSFRLEPGSSPFLPSINTYGSFQDVSVPFPRTSGAQFCGVGLLVLFSPPSHFKRLSNPGESTPRSLSALIAYASNPIHSTTPTFIYSSVAQSPSTETGVSVSSYYYQDRKPRNRGKSIREGDSHGGDAKLNKAGNVVLYDVSSLLPLHRGLAESYLLNPRDITAMCAKNANAALLAGRKDLVQLWSIITLIANPSLNLNADHSGSESPWAHHPFGRKLLQSLMNHYIKIGDIQTVAMVCCVFLPNFPEKSSSLKKTARIVDTAVYTLPSGKWRLKFACEIKFHLFLYPVAFLFCILFPFFFKKLVLVHLPGGSPYHTIHPGDLNSFNLGAILKTSRSNSWSDSLDDHETRYGSFNISDCRDHEIEFKDTSSIQFLEKKQSLHYDRYKKLYAEILHRWGLLQRRTQILKFVKGNPDLAWGVVLIAVITEFVTKCQNCGKDVQGFRCSYCKNFSFPCAICHIAVKGASNFCLLCGHGGHAKHMLHWFSENDSCPRGCGCLCLQECNE</sequence>
<proteinExistence type="predicted"/>
<feature type="domain" description="WDR59/RTC1-like RING zinc finger" evidence="6">
    <location>
        <begin position="969"/>
        <end position="1017"/>
    </location>
</feature>
<dbReference type="GO" id="GO:0034198">
    <property type="term" value="P:cellular response to amino acid starvation"/>
    <property type="evidence" value="ECO:0007669"/>
    <property type="project" value="TreeGrafter"/>
</dbReference>
<dbReference type="PhylomeDB" id="T1J4A1"/>